<dbReference type="Pfam" id="PF02737">
    <property type="entry name" value="3HCDH_N"/>
    <property type="match status" value="1"/>
</dbReference>
<dbReference type="STRING" id="1758689.SGUI_1629"/>
<evidence type="ECO:0000313" key="8">
    <source>
        <dbReference type="Proteomes" id="UP000092482"/>
    </source>
</evidence>
<keyword evidence="8" id="KW-1185">Reference proteome</keyword>
<feature type="domain" description="3-hydroxyacyl-CoA dehydrogenase NAD binding" evidence="6">
    <location>
        <begin position="146"/>
        <end position="340"/>
    </location>
</feature>
<evidence type="ECO:0000256" key="2">
    <source>
        <dbReference type="ARBA" id="ARBA00009463"/>
    </source>
</evidence>
<evidence type="ECO:0000256" key="3">
    <source>
        <dbReference type="ARBA" id="ARBA00023002"/>
    </source>
</evidence>
<feature type="compositionally biased region" description="Low complexity" evidence="4">
    <location>
        <begin position="79"/>
        <end position="97"/>
    </location>
</feature>
<dbReference type="Gene3D" id="3.40.50.720">
    <property type="entry name" value="NAD(P)-binding Rossmann-like Domain"/>
    <property type="match status" value="1"/>
</dbReference>
<dbReference type="EC" id="1.1.1.35" evidence="7"/>
<dbReference type="GO" id="GO:0008691">
    <property type="term" value="F:3-hydroxybutyryl-CoA dehydrogenase activity"/>
    <property type="evidence" value="ECO:0007669"/>
    <property type="project" value="UniProtKB-EC"/>
</dbReference>
<dbReference type="InterPro" id="IPR006180">
    <property type="entry name" value="3-OHacyl-CoA_DH_CS"/>
</dbReference>
<dbReference type="Proteomes" id="UP000092482">
    <property type="component" value="Chromosome"/>
</dbReference>
<gene>
    <name evidence="7" type="ORF">SGUI_1629</name>
</gene>
<dbReference type="PATRIC" id="fig|1758689.4.peg.1687"/>
<evidence type="ECO:0000259" key="6">
    <source>
        <dbReference type="Pfam" id="PF02737"/>
    </source>
</evidence>
<sequence length="541" mass="57381">MPARPVRLADGEGVGVARAAEERGHDPPAQRAREHLVLGGEQHHPADEDEPVTDRRATTISGSDEMLASSPLDRAPVGRSPTAARSSTAAPSTYTSPMFIPMTPVCRRDAPGRRRPQADRSCHGGPMPESPTPPHALLSPPDQTAVAVIGAGAMGAGIAQVAAQAGHPVILVDAQPEAAERAVAGLRATFDKLVAKGKVTREDADATLARVTPHTTADMRTIPAVALVIEAVVEHLDVKRAIFRQLESAQPSTTVLATNTSSLSIDDIVGEACSGHDAALHGGTSPAMAHPERVLGLHFFNPPPLMRLVEVITGAASGADVLDAASELVRRWGKTPVRCTSTPGFIVNRVARPFYGEAQRMVAEGLADPATIDLALRGAGFRMGPFELTDLIGQDVNLAVGESVWRQTGEDPRYAPTDWQRELVREGRLGRKTGRGVFEYADGRPVDAEPDAALAEQLVGGPVQTDPVARTLAMLVNEGVDLVHRGEASAEDVDTAMTLGTNYPHGPFAWLEQIGADTVRRQLAELDELYPGGRYRPSEAL</sequence>
<feature type="domain" description="3-hydroxyacyl-CoA dehydrogenase C-terminal" evidence="5">
    <location>
        <begin position="468"/>
        <end position="540"/>
    </location>
</feature>
<feature type="compositionally biased region" description="Basic and acidic residues" evidence="4">
    <location>
        <begin position="106"/>
        <end position="122"/>
    </location>
</feature>
<dbReference type="SUPFAM" id="SSF48179">
    <property type="entry name" value="6-phosphogluconate dehydrogenase C-terminal domain-like"/>
    <property type="match status" value="2"/>
</dbReference>
<comment type="similarity">
    <text evidence="2">Belongs to the 3-hydroxyacyl-CoA dehydrogenase family.</text>
</comment>
<feature type="domain" description="3-hydroxyacyl-CoA dehydrogenase C-terminal" evidence="5">
    <location>
        <begin position="344"/>
        <end position="440"/>
    </location>
</feature>
<feature type="compositionally biased region" description="Basic and acidic residues" evidence="4">
    <location>
        <begin position="19"/>
        <end position="57"/>
    </location>
</feature>
<dbReference type="PROSITE" id="PS00067">
    <property type="entry name" value="3HCDH"/>
    <property type="match status" value="1"/>
</dbReference>
<evidence type="ECO:0000256" key="1">
    <source>
        <dbReference type="ARBA" id="ARBA00005086"/>
    </source>
</evidence>
<dbReference type="EC" id="1.1.1.157" evidence="7"/>
<name>A0A1B1NCC9_9MICO</name>
<dbReference type="GO" id="GO:0006635">
    <property type="term" value="P:fatty acid beta-oxidation"/>
    <property type="evidence" value="ECO:0007669"/>
    <property type="project" value="TreeGrafter"/>
</dbReference>
<proteinExistence type="inferred from homology"/>
<feature type="region of interest" description="Disordered" evidence="4">
    <location>
        <begin position="1"/>
        <end position="134"/>
    </location>
</feature>
<dbReference type="InterPro" id="IPR006108">
    <property type="entry name" value="3HC_DH_C"/>
</dbReference>
<reference evidence="7 8" key="1">
    <citation type="submission" date="2016-03" db="EMBL/GenBank/DDBJ databases">
        <title>Shallow-sea hydrothermal system.</title>
        <authorList>
            <person name="Tang K."/>
        </authorList>
    </citation>
    <scope>NUCLEOTIDE SEQUENCE [LARGE SCALE GENOMIC DNA]</scope>
    <source>
        <strain evidence="7 8">JLT9</strain>
    </source>
</reference>
<accession>A0A1B1NCC9</accession>
<dbReference type="SUPFAM" id="SSF51735">
    <property type="entry name" value="NAD(P)-binding Rossmann-fold domains"/>
    <property type="match status" value="1"/>
</dbReference>
<organism evidence="7 8">
    <name type="scientific">Serinicoccus hydrothermalis</name>
    <dbReference type="NCBI Taxonomy" id="1758689"/>
    <lineage>
        <taxon>Bacteria</taxon>
        <taxon>Bacillati</taxon>
        <taxon>Actinomycetota</taxon>
        <taxon>Actinomycetes</taxon>
        <taxon>Micrococcales</taxon>
        <taxon>Ornithinimicrobiaceae</taxon>
        <taxon>Serinicoccus</taxon>
    </lineage>
</organism>
<dbReference type="Pfam" id="PF00725">
    <property type="entry name" value="3HCDH"/>
    <property type="match status" value="2"/>
</dbReference>
<evidence type="ECO:0000259" key="5">
    <source>
        <dbReference type="Pfam" id="PF00725"/>
    </source>
</evidence>
<comment type="pathway">
    <text evidence="1">Lipid metabolism; butanoate metabolism.</text>
</comment>
<keyword evidence="3 7" id="KW-0560">Oxidoreductase</keyword>
<protein>
    <submittedName>
        <fullName evidence="7">3-hydroxybutyryl-CoA dehydrogenase</fullName>
        <ecNumber evidence="7">1.1.1.157</ecNumber>
        <ecNumber evidence="7">1.1.1.35</ecNumber>
    </submittedName>
</protein>
<dbReference type="InterPro" id="IPR008927">
    <property type="entry name" value="6-PGluconate_DH-like_C_sf"/>
</dbReference>
<dbReference type="FunFam" id="3.40.50.720:FF:000009">
    <property type="entry name" value="Fatty oxidation complex, alpha subunit"/>
    <property type="match status" value="1"/>
</dbReference>
<dbReference type="PANTHER" id="PTHR48075:SF5">
    <property type="entry name" value="3-HYDROXYBUTYRYL-COA DEHYDROGENASE"/>
    <property type="match status" value="1"/>
</dbReference>
<dbReference type="PANTHER" id="PTHR48075">
    <property type="entry name" value="3-HYDROXYACYL-COA DEHYDROGENASE FAMILY PROTEIN"/>
    <property type="match status" value="1"/>
</dbReference>
<dbReference type="InterPro" id="IPR006176">
    <property type="entry name" value="3-OHacyl-CoA_DH_NAD-bd"/>
</dbReference>
<dbReference type="EMBL" id="CP014989">
    <property type="protein sequence ID" value="ANS79025.1"/>
    <property type="molecule type" value="Genomic_DNA"/>
</dbReference>
<dbReference type="InterPro" id="IPR036291">
    <property type="entry name" value="NAD(P)-bd_dom_sf"/>
</dbReference>
<evidence type="ECO:0000256" key="4">
    <source>
        <dbReference type="SAM" id="MobiDB-lite"/>
    </source>
</evidence>
<evidence type="ECO:0000313" key="7">
    <source>
        <dbReference type="EMBL" id="ANS79025.1"/>
    </source>
</evidence>
<dbReference type="InterPro" id="IPR013328">
    <property type="entry name" value="6PGD_dom2"/>
</dbReference>
<dbReference type="AlphaFoldDB" id="A0A1B1NCC9"/>
<dbReference type="GO" id="GO:0003857">
    <property type="term" value="F:(3S)-3-hydroxyacyl-CoA dehydrogenase (NAD+) activity"/>
    <property type="evidence" value="ECO:0007669"/>
    <property type="project" value="UniProtKB-EC"/>
</dbReference>
<dbReference type="Gene3D" id="1.10.1040.10">
    <property type="entry name" value="N-(1-d-carboxylethyl)-l-norvaline Dehydrogenase, domain 2"/>
    <property type="match status" value="2"/>
</dbReference>
<dbReference type="GO" id="GO:0070403">
    <property type="term" value="F:NAD+ binding"/>
    <property type="evidence" value="ECO:0007669"/>
    <property type="project" value="InterPro"/>
</dbReference>
<dbReference type="KEGG" id="serj:SGUI_1629"/>